<organism evidence="4 5">
    <name type="scientific">Micromonospora tulbaghiae</name>
    <dbReference type="NCBI Taxonomy" id="479978"/>
    <lineage>
        <taxon>Bacteria</taxon>
        <taxon>Bacillati</taxon>
        <taxon>Actinomycetota</taxon>
        <taxon>Actinomycetes</taxon>
        <taxon>Micromonosporales</taxon>
        <taxon>Micromonosporaceae</taxon>
        <taxon>Micromonospora</taxon>
    </lineage>
</organism>
<proteinExistence type="predicted"/>
<dbReference type="Proteomes" id="UP000669887">
    <property type="component" value="Unassembled WGS sequence"/>
</dbReference>
<dbReference type="EMBL" id="JAGFVQ010000071">
    <property type="protein sequence ID" value="MBO4143415.1"/>
    <property type="molecule type" value="Genomic_DNA"/>
</dbReference>
<dbReference type="GO" id="GO:0005524">
    <property type="term" value="F:ATP binding"/>
    <property type="evidence" value="ECO:0007669"/>
    <property type="project" value="UniProtKB-KW"/>
</dbReference>
<dbReference type="AlphaFoldDB" id="A0AAW4JTP4"/>
<evidence type="ECO:0000256" key="1">
    <source>
        <dbReference type="ARBA" id="ARBA00022741"/>
    </source>
</evidence>
<sequence>MSATLIAKDLTAGHGDRLLFEDLDLVVAPGDVVGLVGVNGAGKSTLLRTLAGLV</sequence>
<feature type="non-terminal residue" evidence="4">
    <location>
        <position position="54"/>
    </location>
</feature>
<feature type="domain" description="ABC transporter" evidence="3">
    <location>
        <begin position="21"/>
        <end position="53"/>
    </location>
</feature>
<dbReference type="Gene3D" id="3.40.50.300">
    <property type="entry name" value="P-loop containing nucleotide triphosphate hydrolases"/>
    <property type="match status" value="1"/>
</dbReference>
<dbReference type="InterPro" id="IPR027417">
    <property type="entry name" value="P-loop_NTPase"/>
</dbReference>
<dbReference type="Pfam" id="PF00005">
    <property type="entry name" value="ABC_tran"/>
    <property type="match status" value="1"/>
</dbReference>
<dbReference type="InterPro" id="IPR003439">
    <property type="entry name" value="ABC_transporter-like_ATP-bd"/>
</dbReference>
<reference evidence="4" key="1">
    <citation type="submission" date="2021-03" db="EMBL/GenBank/DDBJ databases">
        <title>X isolated from Micromonospora tulbaghiae.</title>
        <authorList>
            <person name="Stennett H.L."/>
        </authorList>
    </citation>
    <scope>NUCLEOTIDE SEQUENCE</scope>
    <source>
        <strain evidence="4">28M1-20</strain>
    </source>
</reference>
<evidence type="ECO:0000259" key="3">
    <source>
        <dbReference type="Pfam" id="PF00005"/>
    </source>
</evidence>
<gene>
    <name evidence="4" type="ORF">J5U46_24990</name>
</gene>
<evidence type="ECO:0000256" key="2">
    <source>
        <dbReference type="ARBA" id="ARBA00022840"/>
    </source>
</evidence>
<dbReference type="RefSeq" id="WP_208578145.1">
    <property type="nucleotide sequence ID" value="NZ_JAGFVQ010000071.1"/>
</dbReference>
<comment type="caution">
    <text evidence="4">The sequence shown here is derived from an EMBL/GenBank/DDBJ whole genome shotgun (WGS) entry which is preliminary data.</text>
</comment>
<dbReference type="PANTHER" id="PTHR43158:SF2">
    <property type="entry name" value="SKFA PEPTIDE EXPORT ATP-BINDING PROTEIN SKFE"/>
    <property type="match status" value="1"/>
</dbReference>
<dbReference type="PANTHER" id="PTHR43158">
    <property type="entry name" value="SKFA PEPTIDE EXPORT ATP-BINDING PROTEIN SKFE"/>
    <property type="match status" value="1"/>
</dbReference>
<accession>A0AAW4JTP4</accession>
<dbReference type="SUPFAM" id="SSF52540">
    <property type="entry name" value="P-loop containing nucleoside triphosphate hydrolases"/>
    <property type="match status" value="1"/>
</dbReference>
<protein>
    <submittedName>
        <fullName evidence="4">ATP-binding cassette domain-containing protein</fullName>
    </submittedName>
</protein>
<evidence type="ECO:0000313" key="5">
    <source>
        <dbReference type="Proteomes" id="UP000669887"/>
    </source>
</evidence>
<dbReference type="GO" id="GO:0016887">
    <property type="term" value="F:ATP hydrolysis activity"/>
    <property type="evidence" value="ECO:0007669"/>
    <property type="project" value="InterPro"/>
</dbReference>
<name>A0AAW4JTP4_9ACTN</name>
<evidence type="ECO:0000313" key="4">
    <source>
        <dbReference type="EMBL" id="MBO4143415.1"/>
    </source>
</evidence>
<keyword evidence="2 4" id="KW-0067">ATP-binding</keyword>
<keyword evidence="1" id="KW-0547">Nucleotide-binding</keyword>